<evidence type="ECO:0000256" key="1">
    <source>
        <dbReference type="SAM" id="Phobius"/>
    </source>
</evidence>
<dbReference type="InterPro" id="IPR017467">
    <property type="entry name" value="CHP03016_PEP-CTERM"/>
</dbReference>
<keyword evidence="1" id="KW-0472">Membrane</keyword>
<keyword evidence="1" id="KW-1133">Transmembrane helix</keyword>
<dbReference type="NCBIfam" id="TIGR03016">
    <property type="entry name" value="pepcterm_hypo_1"/>
    <property type="match status" value="1"/>
</dbReference>
<comment type="caution">
    <text evidence="2">The sequence shown here is derived from an EMBL/GenBank/DDBJ whole genome shotgun (WGS) entry which is preliminary data.</text>
</comment>
<accession>A0A370DE50</accession>
<keyword evidence="1" id="KW-0812">Transmembrane</keyword>
<dbReference type="EMBL" id="QFXD01000321">
    <property type="protein sequence ID" value="RDH83179.1"/>
    <property type="molecule type" value="Genomic_DNA"/>
</dbReference>
<dbReference type="AlphaFoldDB" id="A0A370DE50"/>
<evidence type="ECO:0000313" key="2">
    <source>
        <dbReference type="EMBL" id="RDH83179.1"/>
    </source>
</evidence>
<organism evidence="2 3">
    <name type="scientific">endosymbiont of Lamellibrachia luymesi</name>
    <dbReference type="NCBI Taxonomy" id="2200907"/>
    <lineage>
        <taxon>Bacteria</taxon>
        <taxon>Pseudomonadati</taxon>
        <taxon>Pseudomonadota</taxon>
        <taxon>Gammaproteobacteria</taxon>
        <taxon>sulfur-oxidizing symbionts</taxon>
    </lineage>
</organism>
<feature type="transmembrane region" description="Helical" evidence="1">
    <location>
        <begin position="26"/>
        <end position="46"/>
    </location>
</feature>
<sequence>MVVTMVESVLLKEMISGRGKATINRIFVFSLFCLIYSNALAVSWHIEPVATLKGSYTDNVTLESNDLAESDFITEILPGIHILADGNRLDLDLDYRLQHIRYYDHGESNKTQHALGLRADVAVVEDLFFVEATSDYTQVPVFSSSVRDPENIAITDDVTDIFTNSISPYLVHQFGSFAAGRLMYTIRRVNYKDSTTSDVDHRVINAGLGSGTGFTKFRWNLTYSDRDAEPEIGTASRFKIAMADLRYPLYKRMFAIAKLGYEKNTYSLSDASTKTEGEVWGLGLGWAPTTRTSMEAVFGKRYFGNTANVILTHEGSLFTVSALYEEDFTTGSFVDAGTPTFDENGSPIYGIDRPSISTEVYLNKRMSADLVYSLSKSEITFTVFDTKREYQVTGAVDHVYGGDVVWDWTLSSRTTATFGAFWHQTAPFEETPRIDDFYGGVRLERSLSPSLTGGADYSFLKRDTETDGGSYSRNRVGAYITLVF</sequence>
<dbReference type="Proteomes" id="UP000255508">
    <property type="component" value="Unassembled WGS sequence"/>
</dbReference>
<protein>
    <submittedName>
        <fullName evidence="2">TIGR03016 family PEP-CTERM system-associated outer membrane protein</fullName>
    </submittedName>
</protein>
<reference evidence="2 3" key="1">
    <citation type="journal article" date="2018" name="ISME J.">
        <title>Endosymbiont genomes yield clues of tubeworm success.</title>
        <authorList>
            <person name="Li Y."/>
            <person name="Liles M.R."/>
            <person name="Halanych K.M."/>
        </authorList>
    </citation>
    <scope>NUCLEOTIDE SEQUENCE [LARGE SCALE GENOMIC DNA]</scope>
    <source>
        <strain evidence="2">A1422</strain>
    </source>
</reference>
<name>A0A370DE50_9GAMM</name>
<gene>
    <name evidence="2" type="ORF">DIZ79_17835</name>
</gene>
<evidence type="ECO:0000313" key="3">
    <source>
        <dbReference type="Proteomes" id="UP000255508"/>
    </source>
</evidence>
<proteinExistence type="predicted"/>